<reference evidence="2 3" key="1">
    <citation type="submission" date="2019-07" db="EMBL/GenBank/DDBJ databases">
        <authorList>
            <person name="Zhao L.H."/>
        </authorList>
    </citation>
    <scope>NUCLEOTIDE SEQUENCE [LARGE SCALE GENOMIC DNA]</scope>
    <source>
        <strain evidence="2 3">Co35</strain>
    </source>
</reference>
<dbReference type="EMBL" id="VLNT01000030">
    <property type="protein sequence ID" value="TSD53677.1"/>
    <property type="molecule type" value="Genomic_DNA"/>
</dbReference>
<evidence type="ECO:0000313" key="3">
    <source>
        <dbReference type="Proteomes" id="UP000316988"/>
    </source>
</evidence>
<organism evidence="2 3">
    <name type="scientific">Aeromicrobium piscarium</name>
    <dbReference type="NCBI Taxonomy" id="2590901"/>
    <lineage>
        <taxon>Bacteria</taxon>
        <taxon>Bacillati</taxon>
        <taxon>Actinomycetota</taxon>
        <taxon>Actinomycetes</taxon>
        <taxon>Propionibacteriales</taxon>
        <taxon>Nocardioidaceae</taxon>
        <taxon>Aeromicrobium</taxon>
    </lineage>
</organism>
<name>A0A554RHP9_9ACTN</name>
<keyword evidence="2" id="KW-0378">Hydrolase</keyword>
<protein>
    <submittedName>
        <fullName evidence="2">Uma2 family endonuclease</fullName>
    </submittedName>
</protein>
<dbReference type="Gene3D" id="3.90.1570.10">
    <property type="entry name" value="tt1808, chain A"/>
    <property type="match status" value="1"/>
</dbReference>
<keyword evidence="2" id="KW-0255">Endonuclease</keyword>
<dbReference type="Proteomes" id="UP000316988">
    <property type="component" value="Unassembled WGS sequence"/>
</dbReference>
<dbReference type="OrthoDB" id="9799703at2"/>
<gene>
    <name evidence="2" type="ORF">FNM00_18075</name>
</gene>
<keyword evidence="3" id="KW-1185">Reference proteome</keyword>
<feature type="domain" description="Putative restriction endonuclease" evidence="1">
    <location>
        <begin position="21"/>
        <end position="176"/>
    </location>
</feature>
<dbReference type="PANTHER" id="PTHR34107">
    <property type="entry name" value="SLL0198 PROTEIN-RELATED"/>
    <property type="match status" value="1"/>
</dbReference>
<comment type="caution">
    <text evidence="2">The sequence shown here is derived from an EMBL/GenBank/DDBJ whole genome shotgun (WGS) entry which is preliminary data.</text>
</comment>
<dbReference type="Pfam" id="PF05685">
    <property type="entry name" value="Uma2"/>
    <property type="match status" value="1"/>
</dbReference>
<proteinExistence type="predicted"/>
<dbReference type="InterPro" id="IPR011335">
    <property type="entry name" value="Restrct_endonuc-II-like"/>
</dbReference>
<dbReference type="PANTHER" id="PTHR34107:SF4">
    <property type="entry name" value="SLL1222 PROTEIN"/>
    <property type="match status" value="1"/>
</dbReference>
<dbReference type="InterPro" id="IPR008538">
    <property type="entry name" value="Uma2"/>
</dbReference>
<dbReference type="GO" id="GO:0004519">
    <property type="term" value="F:endonuclease activity"/>
    <property type="evidence" value="ECO:0007669"/>
    <property type="project" value="UniProtKB-KW"/>
</dbReference>
<sequence length="187" mass="20594">MTAMAVPEVLGLPRGRALTREDLDAMPDDGHRYELIDGVLLVSPAPRPVHQRVLRELLFALDRVMPEDHEVLFAPLDVVLAEDTVIQPDLLVAPRAAFTERDLPAAPLLAVEVLSPSTRNIDLLLKKERLQRAGCAHYWVVDPDVPSVTAWTLIDGEYAEVARAAGAERFEVVEPLALSLVPSELID</sequence>
<dbReference type="CDD" id="cd06260">
    <property type="entry name" value="DUF820-like"/>
    <property type="match status" value="1"/>
</dbReference>
<accession>A0A554RHP9</accession>
<evidence type="ECO:0000313" key="2">
    <source>
        <dbReference type="EMBL" id="TSD53677.1"/>
    </source>
</evidence>
<dbReference type="SUPFAM" id="SSF52980">
    <property type="entry name" value="Restriction endonuclease-like"/>
    <property type="match status" value="1"/>
</dbReference>
<dbReference type="AlphaFoldDB" id="A0A554RHP9"/>
<evidence type="ECO:0000259" key="1">
    <source>
        <dbReference type="Pfam" id="PF05685"/>
    </source>
</evidence>
<dbReference type="InterPro" id="IPR012296">
    <property type="entry name" value="Nuclease_put_TT1808"/>
</dbReference>
<keyword evidence="2" id="KW-0540">Nuclease</keyword>